<sequence>MPPHVLLNNAHHQISSLPPHVPLLTIQAPSHVLRLLVLHLSPEISKSPRLPQTPSGEGSGATTSPRTPRARTRALHPPSSPRPRQPIGSRELRTRLPAGLERGRGAWAGAGLMGDCGCSDGGTLWEEIEGVDGTGWGGVRLNMGLNVQHFSCAQPGRGMAVMGWAN</sequence>
<evidence type="ECO:0000256" key="1">
    <source>
        <dbReference type="SAM" id="MobiDB-lite"/>
    </source>
</evidence>
<reference evidence="2" key="1">
    <citation type="journal article" date="2020" name="Stud. Mycol.">
        <title>101 Dothideomycetes genomes: a test case for predicting lifestyles and emergence of pathogens.</title>
        <authorList>
            <person name="Haridas S."/>
            <person name="Albert R."/>
            <person name="Binder M."/>
            <person name="Bloem J."/>
            <person name="Labutti K."/>
            <person name="Salamov A."/>
            <person name="Andreopoulos B."/>
            <person name="Baker S."/>
            <person name="Barry K."/>
            <person name="Bills G."/>
            <person name="Bluhm B."/>
            <person name="Cannon C."/>
            <person name="Castanera R."/>
            <person name="Culley D."/>
            <person name="Daum C."/>
            <person name="Ezra D."/>
            <person name="Gonzalez J."/>
            <person name="Henrissat B."/>
            <person name="Kuo A."/>
            <person name="Liang C."/>
            <person name="Lipzen A."/>
            <person name="Lutzoni F."/>
            <person name="Magnuson J."/>
            <person name="Mondo S."/>
            <person name="Nolan M."/>
            <person name="Ohm R."/>
            <person name="Pangilinan J."/>
            <person name="Park H.-J."/>
            <person name="Ramirez L."/>
            <person name="Alfaro M."/>
            <person name="Sun H."/>
            <person name="Tritt A."/>
            <person name="Yoshinaga Y."/>
            <person name="Zwiers L.-H."/>
            <person name="Turgeon B."/>
            <person name="Goodwin S."/>
            <person name="Spatafora J."/>
            <person name="Crous P."/>
            <person name="Grigoriev I."/>
        </authorList>
    </citation>
    <scope>NUCLEOTIDE SEQUENCE</scope>
    <source>
        <strain evidence="2">CBS 262.69</strain>
    </source>
</reference>
<dbReference type="Proteomes" id="UP000799640">
    <property type="component" value="Unassembled WGS sequence"/>
</dbReference>
<keyword evidence="3" id="KW-1185">Reference proteome</keyword>
<evidence type="ECO:0000313" key="3">
    <source>
        <dbReference type="Proteomes" id="UP000799640"/>
    </source>
</evidence>
<dbReference type="EMBL" id="ML996693">
    <property type="protein sequence ID" value="KAF2401430.1"/>
    <property type="molecule type" value="Genomic_DNA"/>
</dbReference>
<proteinExistence type="predicted"/>
<name>A0A6G1HZH5_9PEZI</name>
<gene>
    <name evidence="2" type="ORF">EJ06DRAFT_391837</name>
</gene>
<protein>
    <submittedName>
        <fullName evidence="2">Uncharacterized protein</fullName>
    </submittedName>
</protein>
<dbReference type="AlphaFoldDB" id="A0A6G1HZH5"/>
<evidence type="ECO:0000313" key="2">
    <source>
        <dbReference type="EMBL" id="KAF2401430.1"/>
    </source>
</evidence>
<feature type="region of interest" description="Disordered" evidence="1">
    <location>
        <begin position="45"/>
        <end position="92"/>
    </location>
</feature>
<accession>A0A6G1HZH5</accession>
<organism evidence="2 3">
    <name type="scientific">Trichodelitschia bisporula</name>
    <dbReference type="NCBI Taxonomy" id="703511"/>
    <lineage>
        <taxon>Eukaryota</taxon>
        <taxon>Fungi</taxon>
        <taxon>Dikarya</taxon>
        <taxon>Ascomycota</taxon>
        <taxon>Pezizomycotina</taxon>
        <taxon>Dothideomycetes</taxon>
        <taxon>Dothideomycetes incertae sedis</taxon>
        <taxon>Phaeotrichales</taxon>
        <taxon>Phaeotrichaceae</taxon>
        <taxon>Trichodelitschia</taxon>
    </lineage>
</organism>